<dbReference type="AlphaFoldDB" id="A8SI39"/>
<keyword evidence="2" id="KW-0472">Membrane</keyword>
<dbReference type="InterPro" id="IPR013321">
    <property type="entry name" value="Arc_rbn_hlx_hlx"/>
</dbReference>
<reference evidence="3 4" key="1">
    <citation type="submission" date="2007-09" db="EMBL/GenBank/DDBJ databases">
        <title>Draft genome sequence of Peptostreptococcus micros (ATCC 33270).</title>
        <authorList>
            <person name="Sudarsanam P."/>
            <person name="Ley R."/>
            <person name="Guruge J."/>
            <person name="Turnbaugh P.J."/>
            <person name="Mahowald M."/>
            <person name="Liep D."/>
            <person name="Gordon J."/>
        </authorList>
    </citation>
    <scope>NUCLEOTIDE SEQUENCE [LARGE SCALE GENOMIC DNA]</scope>
    <source>
        <strain evidence="3 4">ATCC 33270</strain>
    </source>
</reference>
<feature type="coiled-coil region" evidence="1">
    <location>
        <begin position="54"/>
        <end position="89"/>
    </location>
</feature>
<reference evidence="3 4" key="2">
    <citation type="submission" date="2007-09" db="EMBL/GenBank/DDBJ databases">
        <authorList>
            <person name="Fulton L."/>
            <person name="Clifton S."/>
            <person name="Fulton B."/>
            <person name="Xu J."/>
            <person name="Minx P."/>
            <person name="Pepin K.H."/>
            <person name="Johnson M."/>
            <person name="Thiruvilangam P."/>
            <person name="Bhonagiri V."/>
            <person name="Nash W.E."/>
            <person name="Mardis E.R."/>
            <person name="Wilson R.K."/>
        </authorList>
    </citation>
    <scope>NUCLEOTIDE SEQUENCE [LARGE SCALE GENOMIC DNA]</scope>
    <source>
        <strain evidence="3 4">ATCC 33270</strain>
    </source>
</reference>
<proteinExistence type="predicted"/>
<dbReference type="EMBL" id="ABEE02000006">
    <property type="protein sequence ID" value="EDP24847.1"/>
    <property type="molecule type" value="Genomic_DNA"/>
</dbReference>
<feature type="transmembrane region" description="Helical" evidence="2">
    <location>
        <begin position="6"/>
        <end position="28"/>
    </location>
</feature>
<keyword evidence="2" id="KW-0812">Transmembrane</keyword>
<sequence length="186" mass="21253">MVHGLIIITNFYHVNAHVVSIFLVMGGMKVKRTRQYRIDQDLLDRFDRVNEALMQNKSEVIRQLMRKYVEEKEEELKVKVKEIIEIRDNFPNDGEAYTVGKAENGKYFFAWGQEYPYADEVPGYNIPDGENGISWHATKNGHGGTTRSCRGLGCKISPRKCEGFSAVPWWILIIAGSGLIISQRCP</sequence>
<gene>
    <name evidence="3" type="ORF">PEPMIC_00011</name>
</gene>
<protein>
    <submittedName>
        <fullName evidence="3">Uncharacterized protein</fullName>
    </submittedName>
</protein>
<evidence type="ECO:0000256" key="2">
    <source>
        <dbReference type="SAM" id="Phobius"/>
    </source>
</evidence>
<evidence type="ECO:0000313" key="3">
    <source>
        <dbReference type="EMBL" id="EDP24847.1"/>
    </source>
</evidence>
<dbReference type="Proteomes" id="UP000003162">
    <property type="component" value="Unassembled WGS sequence"/>
</dbReference>
<dbReference type="Gene3D" id="1.10.1220.10">
    <property type="entry name" value="Met repressor-like"/>
    <property type="match status" value="1"/>
</dbReference>
<evidence type="ECO:0000313" key="4">
    <source>
        <dbReference type="Proteomes" id="UP000003162"/>
    </source>
</evidence>
<organism evidence="3 4">
    <name type="scientific">Parvimonas micra ATCC 33270</name>
    <dbReference type="NCBI Taxonomy" id="411465"/>
    <lineage>
        <taxon>Bacteria</taxon>
        <taxon>Bacillati</taxon>
        <taxon>Bacillota</taxon>
        <taxon>Tissierellia</taxon>
        <taxon>Tissierellales</taxon>
        <taxon>Peptoniphilaceae</taxon>
        <taxon>Parvimonas</taxon>
    </lineage>
</organism>
<comment type="caution">
    <text evidence="3">The sequence shown here is derived from an EMBL/GenBank/DDBJ whole genome shotgun (WGS) entry which is preliminary data.</text>
</comment>
<evidence type="ECO:0000256" key="1">
    <source>
        <dbReference type="SAM" id="Coils"/>
    </source>
</evidence>
<keyword evidence="1" id="KW-0175">Coiled coil</keyword>
<dbReference type="GO" id="GO:0006355">
    <property type="term" value="P:regulation of DNA-templated transcription"/>
    <property type="evidence" value="ECO:0007669"/>
    <property type="project" value="InterPro"/>
</dbReference>
<dbReference type="CDD" id="cd22231">
    <property type="entry name" value="RHH_NikR_HicB-like"/>
    <property type="match status" value="1"/>
</dbReference>
<name>A8SI39_9FIRM</name>
<keyword evidence="2" id="KW-1133">Transmembrane helix</keyword>
<accession>A8SI39</accession>
<dbReference type="HOGENOM" id="CLU_124951_0_0_9"/>